<dbReference type="InterPro" id="IPR051181">
    <property type="entry name" value="CAF1_poly(A)_ribonucleases"/>
</dbReference>
<dbReference type="InterPro" id="IPR012677">
    <property type="entry name" value="Nucleotide-bd_a/b_plait_sf"/>
</dbReference>
<name>A0A151LAW2_9APIC</name>
<dbReference type="InterPro" id="IPR036397">
    <property type="entry name" value="RNaseH_sf"/>
</dbReference>
<evidence type="ECO:0000313" key="4">
    <source>
        <dbReference type="Proteomes" id="UP000076004"/>
    </source>
</evidence>
<dbReference type="GO" id="GO:0000175">
    <property type="term" value="F:3'-5'-RNA exonuclease activity"/>
    <property type="evidence" value="ECO:0007669"/>
    <property type="project" value="TreeGrafter"/>
</dbReference>
<feature type="coiled-coil region" evidence="2">
    <location>
        <begin position="473"/>
        <end position="500"/>
    </location>
</feature>
<evidence type="ECO:0000256" key="2">
    <source>
        <dbReference type="SAM" id="Coils"/>
    </source>
</evidence>
<reference evidence="3 4" key="1">
    <citation type="journal article" date="2016" name="Nat. Commun.">
        <title>Genomes of cryptic chimpanzee Plasmodium species reveal key evolutionary events leading to human malaria.</title>
        <authorList>
            <person name="Sundararaman S.A."/>
            <person name="Plenderleith L.J."/>
            <person name="Liu W."/>
            <person name="Loy D.E."/>
            <person name="Learn G.H."/>
            <person name="Li Y."/>
            <person name="Shaw K.S."/>
            <person name="Ayouba A."/>
            <person name="Peeters M."/>
            <person name="Speede S."/>
            <person name="Shaw G.M."/>
            <person name="Bushman F.D."/>
            <person name="Brisson D."/>
            <person name="Rayner J.C."/>
            <person name="Sharp P.M."/>
            <person name="Hahn B.H."/>
        </authorList>
    </citation>
    <scope>NUCLEOTIDE SEQUENCE [LARGE SCALE GENOMIC DNA]</scope>
    <source>
        <strain evidence="3 4">SY75</strain>
    </source>
</reference>
<dbReference type="GeneID" id="29778723"/>
<sequence>MSSVFNYFFKNFVLKEKRNLFFFKDNILKRGYSKITSVNLNNWNNIHKEIINKINNSDFVSIDVEYTGLHLKDERYISLDSSYEAHCHGAKSFFPCQIGISIAKKKDIIEDSYDTDEDINKIKKKKGSVYTRKVIYENENMNKICNIEKKKQEWHISPYCIYVFPKENKYFSVSTSTLSFLKENNFDFNEWIFNGVGYLRPNEEEEKKKNILEKINELNNLLSKCDTNKKNIIPGEKIHIDKIIQEIENYKIVDEEDKEAIICIIKKIGKWISNTNSDNNFCKHQEDEKKLNLNKDININYINNNDKSNDNDIHININIPTTNIDNNNNYNITNSIVKEKTFSSLNNNFIQKQKNELTNNNVYNIKQTFSSINSKIKNITNNNITNEKVYDNTEKIFNKSTNENDNECYNDIHNNDTIINTQCDINNIDDISNYPLYLEIENPYLRLLAHTLITKYFDSIFCISVKVNDKKHLAVYRTEKDSYKEQIRNLEQEIEKINQIIGVRLLFDEIIKNKKIIIGHNCFYDILHIYQTFYHDLPKSINVFKKKWTELFPYTFDTKYMNETNEYLYALNGPATLKGLCEYMASLISSSNDFDFFFNFMNDPTDLPQCFIPFINRKRMNKNNMIQNVIDQKNNMISPNDGNNIKNNKIQEESLLYGEKGDNIITNISIQLNSEKNTLTNNNNNNNNDYNNNDYDENNIISVNNTNDKHILNSDEHNAGYDSLLTCLLFIFQCHYILKKNNLMWKDIYFSENDKSNNMNSKYFFDIFLNMSNKIKIVKTQPNVISLCSAENYEMARHFYMYDYPRYFKKWEIMKIWSPIWITLSKVDDQSCWIIAKSDDDAKNIKMIYKMLQNPQFKLCTYEEYMHKFKSN</sequence>
<dbReference type="InterPro" id="IPR012337">
    <property type="entry name" value="RNaseH-like_sf"/>
</dbReference>
<dbReference type="Gene3D" id="3.30.420.10">
    <property type="entry name" value="Ribonuclease H-like superfamily/Ribonuclease H"/>
    <property type="match status" value="2"/>
</dbReference>
<comment type="similarity">
    <text evidence="1">Belongs to the CAF1 family.</text>
</comment>
<comment type="caution">
    <text evidence="3">The sequence shown here is derived from an EMBL/GenBank/DDBJ whole genome shotgun (WGS) entry which is preliminary data.</text>
</comment>
<dbReference type="Gene3D" id="3.30.70.330">
    <property type="match status" value="1"/>
</dbReference>
<gene>
    <name evidence="3" type="ORF">PGSY75_1443500</name>
</gene>
<organism evidence="3 4">
    <name type="scientific">Plasmodium gaboni</name>
    <dbReference type="NCBI Taxonomy" id="647221"/>
    <lineage>
        <taxon>Eukaryota</taxon>
        <taxon>Sar</taxon>
        <taxon>Alveolata</taxon>
        <taxon>Apicomplexa</taxon>
        <taxon>Aconoidasida</taxon>
        <taxon>Haemosporida</taxon>
        <taxon>Plasmodiidae</taxon>
        <taxon>Plasmodium</taxon>
        <taxon>Plasmodium (Laverania)</taxon>
    </lineage>
</organism>
<protein>
    <submittedName>
        <fullName evidence="3">Putative poly(A)-specific ribonuclease PARN</fullName>
    </submittedName>
</protein>
<dbReference type="InterPro" id="IPR006941">
    <property type="entry name" value="RNase_CAF1"/>
</dbReference>
<dbReference type="SUPFAM" id="SSF53098">
    <property type="entry name" value="Ribonuclease H-like"/>
    <property type="match status" value="1"/>
</dbReference>
<keyword evidence="2" id="KW-0175">Coiled coil</keyword>
<proteinExistence type="inferred from homology"/>
<dbReference type="GO" id="GO:0003723">
    <property type="term" value="F:RNA binding"/>
    <property type="evidence" value="ECO:0007669"/>
    <property type="project" value="TreeGrafter"/>
</dbReference>
<dbReference type="VEuPathDB" id="PlasmoDB:PGABG01_1442300"/>
<dbReference type="PANTHER" id="PTHR15092">
    <property type="entry name" value="POLY A -SPECIFIC RIBONUCLEASE/TARGET OF EGR1, MEMBER 1"/>
    <property type="match status" value="1"/>
</dbReference>
<dbReference type="Proteomes" id="UP000076004">
    <property type="component" value="Unassembled WGS sequence"/>
</dbReference>
<dbReference type="KEGG" id="pgab:PGSY75_1443500"/>
<dbReference type="Pfam" id="PF04857">
    <property type="entry name" value="CAF1"/>
    <property type="match status" value="1"/>
</dbReference>
<evidence type="ECO:0000313" key="3">
    <source>
        <dbReference type="EMBL" id="KYN96027.1"/>
    </source>
</evidence>
<dbReference type="VEuPathDB" id="PlasmoDB:PGSY75_1443500"/>
<dbReference type="EMBL" id="LVLB01000015">
    <property type="protein sequence ID" value="KYN96027.1"/>
    <property type="molecule type" value="Genomic_DNA"/>
</dbReference>
<dbReference type="AlphaFoldDB" id="A0A151LAW2"/>
<accession>A0A151LAW2</accession>
<dbReference type="RefSeq" id="XP_018639493.1">
    <property type="nucleotide sequence ID" value="XM_018788121.1"/>
</dbReference>
<dbReference type="PANTHER" id="PTHR15092:SF22">
    <property type="entry name" value="POLY(A)-SPECIFIC RIBONUCLEASE PNLDC1"/>
    <property type="match status" value="1"/>
</dbReference>
<evidence type="ECO:0000256" key="1">
    <source>
        <dbReference type="ARBA" id="ARBA00008372"/>
    </source>
</evidence>